<comment type="similarity">
    <text evidence="3">Belongs to the glycosyl hydrolase 130 family.</text>
</comment>
<dbReference type="PANTHER" id="PTHR34106">
    <property type="entry name" value="GLYCOSIDASE"/>
    <property type="match status" value="1"/>
</dbReference>
<keyword evidence="4" id="KW-0326">Glycosidase</keyword>
<evidence type="ECO:0000256" key="3">
    <source>
        <dbReference type="ARBA" id="ARBA00024356"/>
    </source>
</evidence>
<evidence type="ECO:0000313" key="5">
    <source>
        <dbReference type="Proteomes" id="UP000619376"/>
    </source>
</evidence>
<organism evidence="4 5">
    <name type="scientific">Deinococcus metalli</name>
    <dbReference type="NCBI Taxonomy" id="1141878"/>
    <lineage>
        <taxon>Bacteria</taxon>
        <taxon>Thermotogati</taxon>
        <taxon>Deinococcota</taxon>
        <taxon>Deinococci</taxon>
        <taxon>Deinococcales</taxon>
        <taxon>Deinococcaceae</taxon>
        <taxon>Deinococcus</taxon>
    </lineage>
</organism>
<keyword evidence="2" id="KW-0808">Transferase</keyword>
<dbReference type="Proteomes" id="UP000619376">
    <property type="component" value="Unassembled WGS sequence"/>
</dbReference>
<accession>A0ABQ3JJX5</accession>
<dbReference type="PIRSF" id="PIRSF016202">
    <property type="entry name" value="PH1107"/>
    <property type="match status" value="1"/>
</dbReference>
<dbReference type="Pfam" id="PF04041">
    <property type="entry name" value="Glyco_hydro_130"/>
    <property type="match status" value="1"/>
</dbReference>
<name>A0ABQ3JJX5_9DEIO</name>
<keyword evidence="4" id="KW-0378">Hydrolase</keyword>
<dbReference type="InterPro" id="IPR007184">
    <property type="entry name" value="Mannoside_phosphorylase"/>
</dbReference>
<dbReference type="EMBL" id="BNAJ01000002">
    <property type="protein sequence ID" value="GHF36093.1"/>
    <property type="molecule type" value="Genomic_DNA"/>
</dbReference>
<dbReference type="CDD" id="cd18615">
    <property type="entry name" value="GH130"/>
    <property type="match status" value="1"/>
</dbReference>
<proteinExistence type="inferred from homology"/>
<keyword evidence="5" id="KW-1185">Reference proteome</keyword>
<evidence type="ECO:0000256" key="2">
    <source>
        <dbReference type="ARBA" id="ARBA00022679"/>
    </source>
</evidence>
<evidence type="ECO:0000256" key="1">
    <source>
        <dbReference type="ARBA" id="ARBA00022676"/>
    </source>
</evidence>
<dbReference type="InterPro" id="IPR023296">
    <property type="entry name" value="Glyco_hydro_beta-prop_sf"/>
</dbReference>
<protein>
    <submittedName>
        <fullName evidence="4">Glycosidase</fullName>
    </submittedName>
</protein>
<evidence type="ECO:0000313" key="4">
    <source>
        <dbReference type="EMBL" id="GHF36093.1"/>
    </source>
</evidence>
<reference evidence="5" key="1">
    <citation type="journal article" date="2019" name="Int. J. Syst. Evol. Microbiol.">
        <title>The Global Catalogue of Microorganisms (GCM) 10K type strain sequencing project: providing services to taxonomists for standard genome sequencing and annotation.</title>
        <authorList>
            <consortium name="The Broad Institute Genomics Platform"/>
            <consortium name="The Broad Institute Genome Sequencing Center for Infectious Disease"/>
            <person name="Wu L."/>
            <person name="Ma J."/>
        </authorList>
    </citation>
    <scope>NUCLEOTIDE SEQUENCE [LARGE SCALE GENOMIC DNA]</scope>
    <source>
        <strain evidence="5">CGMCC 1.18437</strain>
    </source>
</reference>
<dbReference type="PANTHER" id="PTHR34106:SF5">
    <property type="entry name" value="GLYCOSIDASE"/>
    <property type="match status" value="1"/>
</dbReference>
<gene>
    <name evidence="4" type="ORF">GCM10017781_10850</name>
</gene>
<dbReference type="SUPFAM" id="SSF75005">
    <property type="entry name" value="Arabinanase/levansucrase/invertase"/>
    <property type="match status" value="1"/>
</dbReference>
<keyword evidence="1" id="KW-0328">Glycosyltransferase</keyword>
<comment type="caution">
    <text evidence="4">The sequence shown here is derived from an EMBL/GenBank/DDBJ whole genome shotgun (WGS) entry which is preliminary data.</text>
</comment>
<dbReference type="GO" id="GO:0016798">
    <property type="term" value="F:hydrolase activity, acting on glycosyl bonds"/>
    <property type="evidence" value="ECO:0007669"/>
    <property type="project" value="UniProtKB-KW"/>
</dbReference>
<sequence length="334" mass="37227">MGMSLPGRKRSPVLFRRVDDNPILTAAQWPYPANSVFNAGATRLRDGTTLLLCRVEDFRGLSHLTAARSRDGVSAWRIDPEPTLAPHPDHPEEEWGVEDPRITYLPDQDCYAVLYTAYCHNGPGVALALTDDFVTFERRGIIFPPEDKDAALYPRKFGDHWAAIHRPVTSTSANMNLSFSANLYHFGNTRTVLEARRGAWWDANKVGLSAPPIETEEGWLVIYHGVKRTGSGVLYRNGLALFDLDHPERLIRRGDPWCFGPRDLAERVGDVDNVVFPCGTTLQDDGDTLHVYYGQADTSIGLATASVRQLLGWLRENSTMTPDPIRAEAQPADD</sequence>
<dbReference type="Gene3D" id="2.115.10.20">
    <property type="entry name" value="Glycosyl hydrolase domain, family 43"/>
    <property type="match status" value="1"/>
</dbReference>